<name>A0ABM0ZVK5_APLCA</name>
<dbReference type="Gene3D" id="3.60.21.10">
    <property type="match status" value="1"/>
</dbReference>
<evidence type="ECO:0000313" key="3">
    <source>
        <dbReference type="RefSeq" id="XP_012935439.1"/>
    </source>
</evidence>
<dbReference type="Proteomes" id="UP000694888">
    <property type="component" value="Unplaced"/>
</dbReference>
<dbReference type="InterPro" id="IPR029052">
    <property type="entry name" value="Metallo-depent_PP-like"/>
</dbReference>
<evidence type="ECO:0000313" key="2">
    <source>
        <dbReference type="Proteomes" id="UP000694888"/>
    </source>
</evidence>
<reference evidence="3" key="1">
    <citation type="submission" date="2025-08" db="UniProtKB">
        <authorList>
            <consortium name="RefSeq"/>
        </authorList>
    </citation>
    <scope>IDENTIFICATION</scope>
</reference>
<proteinExistence type="predicted"/>
<dbReference type="GeneID" id="101846120"/>
<dbReference type="RefSeq" id="XP_012935439.1">
    <property type="nucleotide sequence ID" value="XM_013079985.2"/>
</dbReference>
<gene>
    <name evidence="3" type="primary">LOC101846120</name>
</gene>
<dbReference type="PANTHER" id="PTHR16509:SF1">
    <property type="entry name" value="MANGANESE-DEPENDENT ADP-RIBOSE_CDP-ALCOHOL DIPHOSPHATASE"/>
    <property type="match status" value="1"/>
</dbReference>
<dbReference type="InterPro" id="IPR004843">
    <property type="entry name" value="Calcineurin-like_PHP"/>
</dbReference>
<dbReference type="Pfam" id="PF00149">
    <property type="entry name" value="Metallophos"/>
    <property type="match status" value="1"/>
</dbReference>
<accession>A0ABM0ZVK5</accession>
<organism evidence="2 3">
    <name type="scientific">Aplysia californica</name>
    <name type="common">California sea hare</name>
    <dbReference type="NCBI Taxonomy" id="6500"/>
    <lineage>
        <taxon>Eukaryota</taxon>
        <taxon>Metazoa</taxon>
        <taxon>Spiralia</taxon>
        <taxon>Lophotrochozoa</taxon>
        <taxon>Mollusca</taxon>
        <taxon>Gastropoda</taxon>
        <taxon>Heterobranchia</taxon>
        <taxon>Euthyneura</taxon>
        <taxon>Tectipleura</taxon>
        <taxon>Aplysiida</taxon>
        <taxon>Aplysioidea</taxon>
        <taxon>Aplysiidae</taxon>
        <taxon>Aplysia</taxon>
    </lineage>
</organism>
<keyword evidence="2" id="KW-1185">Reference proteome</keyword>
<evidence type="ECO:0000259" key="1">
    <source>
        <dbReference type="Pfam" id="PF00149"/>
    </source>
</evidence>
<protein>
    <submittedName>
        <fullName evidence="3">Manganese-dependent ADP-ribose/CDP-alcohol diphosphatase</fullName>
    </submittedName>
</protein>
<sequence>MSSIFIKVEQPLVSFGIITDVQYADLPDGTDHTKTKPRYYRNSLSLLKNAINEWKSTLYPVSFVIQLGDLIDGRNQEFGGTPQSLMALRSALHALDALHLPVCHVFGNHDLYNFTRSFFAASPLVDMTTTGFLNRTASPSSPSPRMYYTFLFHQKLRIVALDSYEVGLLGYSDKPDEPNHQRALTWMSKKNPNVDRNHSTGLEGLERRWVAYNGGVSDTQINWLDHTLAAARDKKENVIVLTHVSLQNEVKDDSSLCLLWNYEEVLQVIHQYPCVIAVLAGHDHDGHYCVDDHGVHHITFPGVIETRPGSDCYATARMWKDKLTIAGAGRVQNFVVPLRYPAV</sequence>
<feature type="domain" description="Calcineurin-like phosphoesterase" evidence="1">
    <location>
        <begin position="15"/>
        <end position="285"/>
    </location>
</feature>
<dbReference type="PANTHER" id="PTHR16509">
    <property type="match status" value="1"/>
</dbReference>
<dbReference type="SUPFAM" id="SSF56300">
    <property type="entry name" value="Metallo-dependent phosphatases"/>
    <property type="match status" value="1"/>
</dbReference>